<sequence length="102" mass="11339">MGNGEWGMGNGEWGMGNGEWGMGNGEWQEHRTAGMRDMRAMEPAGVGPDRPKPSLTRWRRRRPKSSRDVHRQPVGGALRAAARPCSRVWTSTRGAFHGPVTR</sequence>
<organism evidence="2 3">
    <name type="scientific">Marilutibacter aestuarii</name>
    <dbReference type="NCBI Taxonomy" id="1706195"/>
    <lineage>
        <taxon>Bacteria</taxon>
        <taxon>Pseudomonadati</taxon>
        <taxon>Pseudomonadota</taxon>
        <taxon>Gammaproteobacteria</taxon>
        <taxon>Lysobacterales</taxon>
        <taxon>Lysobacteraceae</taxon>
        <taxon>Marilutibacter</taxon>
    </lineage>
</organism>
<gene>
    <name evidence="2" type="ORF">FKV25_10310</name>
</gene>
<reference evidence="2 3" key="1">
    <citation type="submission" date="2019-06" db="EMBL/GenBank/DDBJ databases">
        <title>Lysobacter alkalisoli sp. nov. isolated from saline soil.</title>
        <authorList>
            <person name="Sun J.-Q."/>
            <person name="Xu L."/>
        </authorList>
    </citation>
    <scope>NUCLEOTIDE SEQUENCE [LARGE SCALE GENOMIC DNA]</scope>
    <source>
        <strain evidence="2 3">JCM 31130</strain>
    </source>
</reference>
<protein>
    <submittedName>
        <fullName evidence="2">Uncharacterized protein</fullName>
    </submittedName>
</protein>
<proteinExistence type="predicted"/>
<dbReference type="Proteomes" id="UP000318212">
    <property type="component" value="Unassembled WGS sequence"/>
</dbReference>
<feature type="region of interest" description="Disordered" evidence="1">
    <location>
        <begin position="1"/>
        <end position="79"/>
    </location>
</feature>
<evidence type="ECO:0000313" key="3">
    <source>
        <dbReference type="Proteomes" id="UP000318212"/>
    </source>
</evidence>
<evidence type="ECO:0000256" key="1">
    <source>
        <dbReference type="SAM" id="MobiDB-lite"/>
    </source>
</evidence>
<comment type="caution">
    <text evidence="2">The sequence shown here is derived from an EMBL/GenBank/DDBJ whole genome shotgun (WGS) entry which is preliminary data.</text>
</comment>
<keyword evidence="3" id="KW-1185">Reference proteome</keyword>
<evidence type="ECO:0000313" key="2">
    <source>
        <dbReference type="EMBL" id="TQD43490.1"/>
    </source>
</evidence>
<dbReference type="AlphaFoldDB" id="A0A508A0D4"/>
<accession>A0A508A0D4</accession>
<name>A0A508A0D4_9GAMM</name>
<feature type="compositionally biased region" description="Basic and acidic residues" evidence="1">
    <location>
        <begin position="27"/>
        <end position="40"/>
    </location>
</feature>
<dbReference type="EMBL" id="VICE01000096">
    <property type="protein sequence ID" value="TQD43490.1"/>
    <property type="molecule type" value="Genomic_DNA"/>
</dbReference>
<feature type="compositionally biased region" description="Gly residues" evidence="1">
    <location>
        <begin position="1"/>
        <end position="24"/>
    </location>
</feature>